<evidence type="ECO:0000313" key="1">
    <source>
        <dbReference type="EMBL" id="HGS06033.1"/>
    </source>
</evidence>
<protein>
    <recommendedName>
        <fullName evidence="2">Tetratricopeptide repeat protein</fullName>
    </recommendedName>
</protein>
<dbReference type="SUPFAM" id="SSF48452">
    <property type="entry name" value="TPR-like"/>
    <property type="match status" value="1"/>
</dbReference>
<evidence type="ECO:0008006" key="2">
    <source>
        <dbReference type="Google" id="ProtNLM"/>
    </source>
</evidence>
<reference evidence="1" key="1">
    <citation type="journal article" date="2020" name="mSystems">
        <title>Genome- and Community-Level Interaction Insights into Carbon Utilization and Element Cycling Functions of Hydrothermarchaeota in Hydrothermal Sediment.</title>
        <authorList>
            <person name="Zhou Z."/>
            <person name="Liu Y."/>
            <person name="Xu W."/>
            <person name="Pan J."/>
            <person name="Luo Z.H."/>
            <person name="Li M."/>
        </authorList>
    </citation>
    <scope>NUCLEOTIDE SEQUENCE [LARGE SCALE GENOMIC DNA]</scope>
    <source>
        <strain evidence="1">SpSt-548</strain>
    </source>
</reference>
<name>A0A7V4G9S7_9BACT</name>
<dbReference type="InterPro" id="IPR011990">
    <property type="entry name" value="TPR-like_helical_dom_sf"/>
</dbReference>
<dbReference type="AlphaFoldDB" id="A0A7V4G9S7"/>
<sequence length="450" mass="49101">MAAWCKGMSVMVVCVAALTGWCQELAAHRRAAGPLPRVAASTPQAVPALKDQLSMPPALTAAAYWQRLEALAAADHPAALQDTVLALVNIFPRSPQGVAALLKLAHQAKLRGETAKSLELLGLAAWMGQGSTAAGQARLAAAALELRLNLPSASPAQAFRHFLEKLEALAASCPPEEWQGTLAEGWQILAQQVGGLDPCPLPLLEELLALWELQPQGVRPGEGALLLADLLKKQGLIEEARALLDQAAPTSKELSSPRFARRLLEMAWLSRGWLGVEDFLKRYPQGQGELNVLLSSWSTQSPERKPNPSTPSLKGDNPGEVLWAWLLPQQAHAGHPERALAVLEQALRHSWPGFLEERLHYDLAGAYLLQGNFSQAAKIYQEMLSKSVIPGNTPFYRDRLGMSRWREGSLDAAQASFHLLERENDPLWQRVGKVRLTDLELTRLQAPTTP</sequence>
<gene>
    <name evidence="1" type="ORF">ENT08_09950</name>
</gene>
<organism evidence="1">
    <name type="scientific">Desulfobacca acetoxidans</name>
    <dbReference type="NCBI Taxonomy" id="60893"/>
    <lineage>
        <taxon>Bacteria</taxon>
        <taxon>Pseudomonadati</taxon>
        <taxon>Thermodesulfobacteriota</taxon>
        <taxon>Desulfobaccia</taxon>
        <taxon>Desulfobaccales</taxon>
        <taxon>Desulfobaccaceae</taxon>
        <taxon>Desulfobacca</taxon>
    </lineage>
</organism>
<proteinExistence type="predicted"/>
<dbReference type="EMBL" id="DSXI01000589">
    <property type="protein sequence ID" value="HGS06033.1"/>
    <property type="molecule type" value="Genomic_DNA"/>
</dbReference>
<dbReference type="Pfam" id="PF14559">
    <property type="entry name" value="TPR_19"/>
    <property type="match status" value="1"/>
</dbReference>
<comment type="caution">
    <text evidence="1">The sequence shown here is derived from an EMBL/GenBank/DDBJ whole genome shotgun (WGS) entry which is preliminary data.</text>
</comment>
<dbReference type="Gene3D" id="1.25.40.10">
    <property type="entry name" value="Tetratricopeptide repeat domain"/>
    <property type="match status" value="1"/>
</dbReference>
<accession>A0A7V4G9S7</accession>